<accession>A0ABT9A5D4</accession>
<evidence type="ECO:0008006" key="3">
    <source>
        <dbReference type="Google" id="ProtNLM"/>
    </source>
</evidence>
<keyword evidence="2" id="KW-1185">Reference proteome</keyword>
<comment type="caution">
    <text evidence="1">The sequence shown here is derived from an EMBL/GenBank/DDBJ whole genome shotgun (WGS) entry which is preliminary data.</text>
</comment>
<dbReference type="RefSeq" id="WP_305009725.1">
    <property type="nucleotide sequence ID" value="NZ_JAUQSX010000001.1"/>
</dbReference>
<name>A0ABT9A5D4_9BACT</name>
<dbReference type="Proteomes" id="UP001167796">
    <property type="component" value="Unassembled WGS sequence"/>
</dbReference>
<protein>
    <recommendedName>
        <fullName evidence="3">Outer membrane protein beta-barrel domain-containing protein</fullName>
    </recommendedName>
</protein>
<dbReference type="EMBL" id="JAUQSX010000001">
    <property type="protein sequence ID" value="MDO7845051.1"/>
    <property type="molecule type" value="Genomic_DNA"/>
</dbReference>
<reference evidence="1" key="1">
    <citation type="submission" date="2023-07" db="EMBL/GenBank/DDBJ databases">
        <authorList>
            <person name="Kim M.K."/>
        </authorList>
    </citation>
    <scope>NUCLEOTIDE SEQUENCE</scope>
    <source>
        <strain evidence="1">M29</strain>
    </source>
</reference>
<evidence type="ECO:0000313" key="2">
    <source>
        <dbReference type="Proteomes" id="UP001167796"/>
    </source>
</evidence>
<gene>
    <name evidence="1" type="ORF">Q5H92_01690</name>
</gene>
<proteinExistence type="predicted"/>
<organism evidence="1 2">
    <name type="scientific">Hymenobacter mellowenesis</name>
    <dbReference type="NCBI Taxonomy" id="3063995"/>
    <lineage>
        <taxon>Bacteria</taxon>
        <taxon>Pseudomonadati</taxon>
        <taxon>Bacteroidota</taxon>
        <taxon>Cytophagia</taxon>
        <taxon>Cytophagales</taxon>
        <taxon>Hymenobacteraceae</taxon>
        <taxon>Hymenobacter</taxon>
    </lineage>
</organism>
<evidence type="ECO:0000313" key="1">
    <source>
        <dbReference type="EMBL" id="MDO7845051.1"/>
    </source>
</evidence>
<sequence>MSLLYPDFQGRGCRWGFLLGLVLAGPVAAQQPAAAPPRDSVADGPPCPPPAPAPRRVGFVFSLDNRESFLHSSAVSIIGLNAGVVLPGHRWRLGLGAYTLSRDYANLYTYQYKNGKRTKKIADVLTPQLSLTYLTPNISYVFTPRRWLEISFPLEAGLGRSHYSETDQNGRVTTESYGLFVPVEAGLSVLFKPTRWVGVSGSVGYRKSVFEVDYKDDFDGMYFSYRLNVFVGAIWRDWRRYRQTRHSAPDPAPAPRGN</sequence>